<dbReference type="InParanoid" id="A0A1Z5K3H1"/>
<keyword evidence="2" id="KW-1185">Reference proteome</keyword>
<evidence type="ECO:0000313" key="1">
    <source>
        <dbReference type="EMBL" id="GAX20797.1"/>
    </source>
</evidence>
<accession>A0A1Z5K3H1</accession>
<dbReference type="AlphaFoldDB" id="A0A1Z5K3H1"/>
<dbReference type="Proteomes" id="UP000198406">
    <property type="component" value="Unassembled WGS sequence"/>
</dbReference>
<proteinExistence type="predicted"/>
<protein>
    <submittedName>
        <fullName evidence="1">Uncharacterized protein</fullName>
    </submittedName>
</protein>
<gene>
    <name evidence="1" type="ORF">FisN_7Hu110</name>
</gene>
<reference evidence="1 2" key="1">
    <citation type="journal article" date="2015" name="Plant Cell">
        <title>Oil accumulation by the oleaginous diatom Fistulifera solaris as revealed by the genome and transcriptome.</title>
        <authorList>
            <person name="Tanaka T."/>
            <person name="Maeda Y."/>
            <person name="Veluchamy A."/>
            <person name="Tanaka M."/>
            <person name="Abida H."/>
            <person name="Marechal E."/>
            <person name="Bowler C."/>
            <person name="Muto M."/>
            <person name="Sunaga Y."/>
            <person name="Tanaka M."/>
            <person name="Yoshino T."/>
            <person name="Taniguchi T."/>
            <person name="Fukuda Y."/>
            <person name="Nemoto M."/>
            <person name="Matsumoto M."/>
            <person name="Wong P.S."/>
            <person name="Aburatani S."/>
            <person name="Fujibuchi W."/>
        </authorList>
    </citation>
    <scope>NUCLEOTIDE SEQUENCE [LARGE SCALE GENOMIC DNA]</scope>
    <source>
        <strain evidence="1 2">JPCC DA0580</strain>
    </source>
</reference>
<organism evidence="1 2">
    <name type="scientific">Fistulifera solaris</name>
    <name type="common">Oleaginous diatom</name>
    <dbReference type="NCBI Taxonomy" id="1519565"/>
    <lineage>
        <taxon>Eukaryota</taxon>
        <taxon>Sar</taxon>
        <taxon>Stramenopiles</taxon>
        <taxon>Ochrophyta</taxon>
        <taxon>Bacillariophyta</taxon>
        <taxon>Bacillariophyceae</taxon>
        <taxon>Bacillariophycidae</taxon>
        <taxon>Naviculales</taxon>
        <taxon>Naviculaceae</taxon>
        <taxon>Fistulifera</taxon>
    </lineage>
</organism>
<dbReference type="EMBL" id="BDSP01000152">
    <property type="protein sequence ID" value="GAX20797.1"/>
    <property type="molecule type" value="Genomic_DNA"/>
</dbReference>
<comment type="caution">
    <text evidence="1">The sequence shown here is derived from an EMBL/GenBank/DDBJ whole genome shotgun (WGS) entry which is preliminary data.</text>
</comment>
<sequence>MACWFRDLPASEMNDDRSTLMTQLRATKRSSKMQFYHAVHHPCNMKCLIEDLEGHQLVWLDAESFIVTKKLPKSVPYSSKFRKGTACIEFTYMTIYIYGTSSRVVALVTERFLLLKDPCYSICIGANYNGTGDKLTPTTFLDTRFLQELFEVNPHRLLVLGRGCYLSKQQSVALASHPKPLKLEVDCMFEDYGRAFVETLSQRTTDFGVLSLWTRSCFDKRYTEKSSYGFHSEIMSALSHVSLRTTSQIWKGSQCIIPLSSSALRLEYTIPNSSEIAEVEILTVAPKKSN</sequence>
<name>A0A1Z5K3H1_FISSO</name>
<evidence type="ECO:0000313" key="2">
    <source>
        <dbReference type="Proteomes" id="UP000198406"/>
    </source>
</evidence>